<evidence type="ECO:0000256" key="1">
    <source>
        <dbReference type="SAM" id="MobiDB-lite"/>
    </source>
</evidence>
<gene>
    <name evidence="2" type="ORF">CDAR_297121</name>
</gene>
<dbReference type="EMBL" id="BPLQ01004155">
    <property type="protein sequence ID" value="GIY05969.1"/>
    <property type="molecule type" value="Genomic_DNA"/>
</dbReference>
<name>A0AAV4QBA0_9ARAC</name>
<comment type="caution">
    <text evidence="2">The sequence shown here is derived from an EMBL/GenBank/DDBJ whole genome shotgun (WGS) entry which is preliminary data.</text>
</comment>
<evidence type="ECO:0000313" key="3">
    <source>
        <dbReference type="Proteomes" id="UP001054837"/>
    </source>
</evidence>
<protein>
    <submittedName>
        <fullName evidence="2">Uncharacterized protein</fullName>
    </submittedName>
</protein>
<feature type="region of interest" description="Disordered" evidence="1">
    <location>
        <begin position="1"/>
        <end position="44"/>
    </location>
</feature>
<feature type="compositionally biased region" description="Polar residues" evidence="1">
    <location>
        <begin position="17"/>
        <end position="26"/>
    </location>
</feature>
<dbReference type="Proteomes" id="UP001054837">
    <property type="component" value="Unassembled WGS sequence"/>
</dbReference>
<keyword evidence="3" id="KW-1185">Reference proteome</keyword>
<evidence type="ECO:0000313" key="2">
    <source>
        <dbReference type="EMBL" id="GIY05969.1"/>
    </source>
</evidence>
<proteinExistence type="predicted"/>
<reference evidence="2 3" key="1">
    <citation type="submission" date="2021-06" db="EMBL/GenBank/DDBJ databases">
        <title>Caerostris darwini draft genome.</title>
        <authorList>
            <person name="Kono N."/>
            <person name="Arakawa K."/>
        </authorList>
    </citation>
    <scope>NUCLEOTIDE SEQUENCE [LARGE SCALE GENOMIC DNA]</scope>
</reference>
<sequence>MTYDSPIITSILPPTQKHGNSKNTGRSRPGLPPPLQTHIGRNRGKIRSPFFTAQLSRAMQGAVEDFMGVFPNLEREVVRGGIKKWEKGGDTKMMATLLEMEDENEIQGGLGLLRQLDRELNLYPQG</sequence>
<organism evidence="2 3">
    <name type="scientific">Caerostris darwini</name>
    <dbReference type="NCBI Taxonomy" id="1538125"/>
    <lineage>
        <taxon>Eukaryota</taxon>
        <taxon>Metazoa</taxon>
        <taxon>Ecdysozoa</taxon>
        <taxon>Arthropoda</taxon>
        <taxon>Chelicerata</taxon>
        <taxon>Arachnida</taxon>
        <taxon>Araneae</taxon>
        <taxon>Araneomorphae</taxon>
        <taxon>Entelegynae</taxon>
        <taxon>Araneoidea</taxon>
        <taxon>Araneidae</taxon>
        <taxon>Caerostris</taxon>
    </lineage>
</organism>
<dbReference type="AlphaFoldDB" id="A0AAV4QBA0"/>
<accession>A0AAV4QBA0</accession>